<reference evidence="1" key="1">
    <citation type="submission" date="2020-11" db="EMBL/GenBank/DDBJ databases">
        <title>Multidrug resistant novel bacterium Savagea serpentis sp. nov., isolated from the scats of a vine snake (Ahaetulla nasuta).</title>
        <authorList>
            <person name="Venkata Ramana V."/>
            <person name="Vikas Patil S."/>
            <person name="Yogita Lugani V."/>
        </authorList>
    </citation>
    <scope>NUCLEOTIDE SEQUENCE</scope>
    <source>
        <strain evidence="1">SN6</strain>
    </source>
</reference>
<evidence type="ECO:0000313" key="2">
    <source>
        <dbReference type="Proteomes" id="UP000622653"/>
    </source>
</evidence>
<evidence type="ECO:0000313" key="1">
    <source>
        <dbReference type="EMBL" id="MBF4501452.1"/>
    </source>
</evidence>
<dbReference type="AlphaFoldDB" id="A0A8J7G4W9"/>
<sequence>MAHSVKPNCFRCQYFRVTWERQNPRACEAYGFKTREVPSAVVLRSSGLPCMKYAPKEGNRL</sequence>
<dbReference type="Proteomes" id="UP000622653">
    <property type="component" value="Unassembled WGS sequence"/>
</dbReference>
<proteinExistence type="predicted"/>
<comment type="caution">
    <text evidence="1">The sequence shown here is derived from an EMBL/GenBank/DDBJ whole genome shotgun (WGS) entry which is preliminary data.</text>
</comment>
<accession>A0A8J7G4W9</accession>
<organism evidence="1 2">
    <name type="scientific">Savagea serpentis</name>
    <dbReference type="NCBI Taxonomy" id="2785297"/>
    <lineage>
        <taxon>Bacteria</taxon>
        <taxon>Bacillati</taxon>
        <taxon>Bacillota</taxon>
        <taxon>Bacilli</taxon>
        <taxon>Bacillales</taxon>
        <taxon>Caryophanaceae</taxon>
        <taxon>Savagea</taxon>
    </lineage>
</organism>
<keyword evidence="2" id="KW-1185">Reference proteome</keyword>
<name>A0A8J7G4W9_9BACL</name>
<gene>
    <name evidence="1" type="ORF">IRY55_08765</name>
</gene>
<protein>
    <submittedName>
        <fullName evidence="1">Uracil-DNA glycosylase</fullName>
    </submittedName>
</protein>
<dbReference type="EMBL" id="JADKPV010000004">
    <property type="protein sequence ID" value="MBF4501452.1"/>
    <property type="molecule type" value="Genomic_DNA"/>
</dbReference>
<dbReference type="RefSeq" id="WP_194562936.1">
    <property type="nucleotide sequence ID" value="NZ_JADKPV010000004.1"/>
</dbReference>